<dbReference type="EMBL" id="PFAY01000007">
    <property type="protein sequence ID" value="PIT93251.1"/>
    <property type="molecule type" value="Genomic_DNA"/>
</dbReference>
<accession>A0A2M6WKD7</accession>
<sequence length="170" mass="19199">MKNTLKKIWEILNRTLPGTGGVNPKGLITKGTEDIAVLKEIEHIKNNNGKNRILSIACIYFIYNGVDIIIFFFSDPTIGFMPIVVGALYLLIAFLIYKGSRPAILVGGMLATITLLSFTSIFDNIIWLILMIILYKAYYTEKILEIENLKKSLETDNNKRVEKNLPTSKN</sequence>
<reference evidence="3" key="1">
    <citation type="submission" date="2017-09" db="EMBL/GenBank/DDBJ databases">
        <title>Depth-based differentiation of microbial function through sediment-hosted aquifers and enrichment of novel symbionts in the deep terrestrial subsurface.</title>
        <authorList>
            <person name="Probst A.J."/>
            <person name="Ladd B."/>
            <person name="Jarett J.K."/>
            <person name="Geller-Mcgrath D.E."/>
            <person name="Sieber C.M.K."/>
            <person name="Emerson J.B."/>
            <person name="Anantharaman K."/>
            <person name="Thomas B.C."/>
            <person name="Malmstrom R."/>
            <person name="Stieglmeier M."/>
            <person name="Klingl A."/>
            <person name="Woyke T."/>
            <person name="Ryan C.M."/>
            <person name="Banfield J.F."/>
        </authorList>
    </citation>
    <scope>NUCLEOTIDE SEQUENCE [LARGE SCALE GENOMIC DNA]</scope>
</reference>
<comment type="caution">
    <text evidence="2">The sequence shown here is derived from an EMBL/GenBank/DDBJ whole genome shotgun (WGS) entry which is preliminary data.</text>
</comment>
<feature type="transmembrane region" description="Helical" evidence="1">
    <location>
        <begin position="109"/>
        <end position="135"/>
    </location>
</feature>
<feature type="transmembrane region" description="Helical" evidence="1">
    <location>
        <begin position="79"/>
        <end position="97"/>
    </location>
</feature>
<keyword evidence="1" id="KW-0812">Transmembrane</keyword>
<proteinExistence type="predicted"/>
<keyword evidence="1" id="KW-1133">Transmembrane helix</keyword>
<feature type="transmembrane region" description="Helical" evidence="1">
    <location>
        <begin position="53"/>
        <end position="73"/>
    </location>
</feature>
<dbReference type="Proteomes" id="UP000229112">
    <property type="component" value="Unassembled WGS sequence"/>
</dbReference>
<evidence type="ECO:0000256" key="1">
    <source>
        <dbReference type="SAM" id="Phobius"/>
    </source>
</evidence>
<protein>
    <submittedName>
        <fullName evidence="2">Uncharacterized protein</fullName>
    </submittedName>
</protein>
<evidence type="ECO:0000313" key="3">
    <source>
        <dbReference type="Proteomes" id="UP000229112"/>
    </source>
</evidence>
<gene>
    <name evidence="2" type="ORF">COU06_00955</name>
</gene>
<organism evidence="2 3">
    <name type="scientific">Candidatus Harrisonbacteria bacterium CG10_big_fil_rev_8_21_14_0_10_38_8</name>
    <dbReference type="NCBI Taxonomy" id="1974582"/>
    <lineage>
        <taxon>Bacteria</taxon>
        <taxon>Candidatus Harrisoniibacteriota</taxon>
    </lineage>
</organism>
<name>A0A2M6WKD7_9BACT</name>
<evidence type="ECO:0000313" key="2">
    <source>
        <dbReference type="EMBL" id="PIT93251.1"/>
    </source>
</evidence>
<dbReference type="AlphaFoldDB" id="A0A2M6WKD7"/>
<keyword evidence="1" id="KW-0472">Membrane</keyword>